<evidence type="ECO:0000256" key="2">
    <source>
        <dbReference type="PROSITE-ProRule" id="PRU00708"/>
    </source>
</evidence>
<dbReference type="Pfam" id="PF13041">
    <property type="entry name" value="PPR_2"/>
    <property type="match status" value="2"/>
</dbReference>
<feature type="repeat" description="PPR" evidence="2">
    <location>
        <begin position="153"/>
        <end position="183"/>
    </location>
</feature>
<dbReference type="AlphaFoldDB" id="A0A7I8J5L1"/>
<dbReference type="PROSITE" id="PS51375">
    <property type="entry name" value="PPR"/>
    <property type="match status" value="4"/>
</dbReference>
<dbReference type="Proteomes" id="UP001189122">
    <property type="component" value="Unassembled WGS sequence"/>
</dbReference>
<organism evidence="3">
    <name type="scientific">Spirodela intermedia</name>
    <name type="common">Intermediate duckweed</name>
    <dbReference type="NCBI Taxonomy" id="51605"/>
    <lineage>
        <taxon>Eukaryota</taxon>
        <taxon>Viridiplantae</taxon>
        <taxon>Streptophyta</taxon>
        <taxon>Embryophyta</taxon>
        <taxon>Tracheophyta</taxon>
        <taxon>Spermatophyta</taxon>
        <taxon>Magnoliopsida</taxon>
        <taxon>Liliopsida</taxon>
        <taxon>Araceae</taxon>
        <taxon>Lemnoideae</taxon>
        <taxon>Spirodela</taxon>
    </lineage>
</organism>
<dbReference type="InterPro" id="IPR046848">
    <property type="entry name" value="E_motif"/>
</dbReference>
<evidence type="ECO:0000313" key="3">
    <source>
        <dbReference type="EMBL" id="CAA2625706.1"/>
    </source>
</evidence>
<dbReference type="FunFam" id="1.25.40.10:FF:000090">
    <property type="entry name" value="Pentatricopeptide repeat-containing protein, chloroplastic"/>
    <property type="match status" value="1"/>
</dbReference>
<name>A0A7I8J5L1_SPIIN</name>
<sequence>MLAQGARPNHFTIPLVASACAELLELAGVLRPRRFPQVRFARIGLRRRGLCSSVHVLKEPGHWGRAEADYSRRIFDLMGRRRDVVTWNTLMTARARAGRSSEALELFDQMLSEDVEPSPATLVIVLSACSDAAALRWGELAHGYIREKGLECDASLSTTLIDMYAKCGRLDEARNVFDSMGERDAVAWNAMISAYGGHGRAEEALQVFEEMGRAGVSPNEVTFIAALSACSRAGMVEQGRRVFGSMGDHSVAPTSKHYACMVDLLGRSGRLEEAEAMAFTVPAAPDSGVWGALLGACRLHGDVEMGERAGKKALELEPENDGYYMVLSNLYNSVGRKADATELREAMVSRGVRKSAGWSMAELDGVVEES</sequence>
<dbReference type="InterPro" id="IPR002885">
    <property type="entry name" value="PPR_rpt"/>
</dbReference>
<dbReference type="GO" id="GO:0009451">
    <property type="term" value="P:RNA modification"/>
    <property type="evidence" value="ECO:0007669"/>
    <property type="project" value="InterPro"/>
</dbReference>
<proteinExistence type="predicted"/>
<dbReference type="EMBL" id="CACRZD030000009">
    <property type="protein sequence ID" value="CAA6665055.1"/>
    <property type="molecule type" value="Genomic_DNA"/>
</dbReference>
<dbReference type="PANTHER" id="PTHR47926:SF397">
    <property type="entry name" value="(WILD MALAYSIAN BANANA) HYPOTHETICAL PROTEIN"/>
    <property type="match status" value="1"/>
</dbReference>
<dbReference type="NCBIfam" id="TIGR00756">
    <property type="entry name" value="PPR"/>
    <property type="match status" value="4"/>
</dbReference>
<evidence type="ECO:0000256" key="1">
    <source>
        <dbReference type="ARBA" id="ARBA00022737"/>
    </source>
</evidence>
<feature type="repeat" description="PPR" evidence="2">
    <location>
        <begin position="83"/>
        <end position="117"/>
    </location>
</feature>
<dbReference type="GO" id="GO:0003723">
    <property type="term" value="F:RNA binding"/>
    <property type="evidence" value="ECO:0007669"/>
    <property type="project" value="InterPro"/>
</dbReference>
<keyword evidence="4" id="KW-1185">Reference proteome</keyword>
<feature type="repeat" description="PPR" evidence="2">
    <location>
        <begin position="219"/>
        <end position="253"/>
    </location>
</feature>
<dbReference type="InterPro" id="IPR046960">
    <property type="entry name" value="PPR_At4g14850-like_plant"/>
</dbReference>
<dbReference type="EMBL" id="LR743596">
    <property type="protein sequence ID" value="CAA2625706.1"/>
    <property type="molecule type" value="Genomic_DNA"/>
</dbReference>
<reference evidence="3 4" key="1">
    <citation type="submission" date="2019-12" db="EMBL/GenBank/DDBJ databases">
        <authorList>
            <person name="Scholz U."/>
            <person name="Mascher M."/>
            <person name="Fiebig A."/>
        </authorList>
    </citation>
    <scope>NUCLEOTIDE SEQUENCE</scope>
</reference>
<feature type="repeat" description="PPR" evidence="2">
    <location>
        <begin position="184"/>
        <end position="218"/>
    </location>
</feature>
<dbReference type="Pfam" id="PF20431">
    <property type="entry name" value="E_motif"/>
    <property type="match status" value="1"/>
</dbReference>
<gene>
    <name evidence="3" type="ORF">SI7747_09011444</name>
</gene>
<protein>
    <submittedName>
        <fullName evidence="3">Uncharacterized protein</fullName>
    </submittedName>
</protein>
<dbReference type="PROSITE" id="PS51257">
    <property type="entry name" value="PROKAR_LIPOPROTEIN"/>
    <property type="match status" value="1"/>
</dbReference>
<dbReference type="Pfam" id="PF01535">
    <property type="entry name" value="PPR"/>
    <property type="match status" value="2"/>
</dbReference>
<dbReference type="InterPro" id="IPR011990">
    <property type="entry name" value="TPR-like_helical_dom_sf"/>
</dbReference>
<keyword evidence="1" id="KW-0677">Repeat</keyword>
<dbReference type="PANTHER" id="PTHR47926">
    <property type="entry name" value="PENTATRICOPEPTIDE REPEAT-CONTAINING PROTEIN"/>
    <property type="match status" value="1"/>
</dbReference>
<dbReference type="SUPFAM" id="SSF48452">
    <property type="entry name" value="TPR-like"/>
    <property type="match status" value="2"/>
</dbReference>
<accession>A0A7I8J5L1</accession>
<evidence type="ECO:0000313" key="4">
    <source>
        <dbReference type="Proteomes" id="UP001189122"/>
    </source>
</evidence>
<dbReference type="Gene3D" id="1.25.40.10">
    <property type="entry name" value="Tetratricopeptide repeat domain"/>
    <property type="match status" value="3"/>
</dbReference>